<reference evidence="1" key="2">
    <citation type="submission" date="2020-09" db="EMBL/GenBank/DDBJ databases">
        <authorList>
            <person name="Sun Q."/>
            <person name="Zhou Y."/>
        </authorList>
    </citation>
    <scope>NUCLEOTIDE SEQUENCE</scope>
    <source>
        <strain evidence="1">CGMCC 1.15254</strain>
    </source>
</reference>
<evidence type="ECO:0000313" key="1">
    <source>
        <dbReference type="EMBL" id="GGF73119.1"/>
    </source>
</evidence>
<dbReference type="EMBL" id="BMHV01000027">
    <property type="protein sequence ID" value="GGF73119.1"/>
    <property type="molecule type" value="Genomic_DNA"/>
</dbReference>
<sequence length="113" mass="12030">MAAKKNPLKLNKLQLRTLALSQVLANEPNLSVRNEESGAVTIRHLPHAHGDHVHVGPFVVSAKDASGFSNPAVWVALKRKGLVIDGDFGVTLSAEGLAYDTGLGEKFIAPSDH</sequence>
<dbReference type="AlphaFoldDB" id="A0A917C5K0"/>
<proteinExistence type="predicted"/>
<reference evidence="1" key="1">
    <citation type="journal article" date="2014" name="Int. J. Syst. Evol. Microbiol.">
        <title>Complete genome sequence of Corynebacterium casei LMG S-19264T (=DSM 44701T), isolated from a smear-ripened cheese.</title>
        <authorList>
            <consortium name="US DOE Joint Genome Institute (JGI-PGF)"/>
            <person name="Walter F."/>
            <person name="Albersmeier A."/>
            <person name="Kalinowski J."/>
            <person name="Ruckert C."/>
        </authorList>
    </citation>
    <scope>NUCLEOTIDE SEQUENCE</scope>
    <source>
        <strain evidence="1">CGMCC 1.15254</strain>
    </source>
</reference>
<dbReference type="RefSeq" id="WP_188666534.1">
    <property type="nucleotide sequence ID" value="NZ_BMHV01000027.1"/>
</dbReference>
<comment type="caution">
    <text evidence="1">The sequence shown here is derived from an EMBL/GenBank/DDBJ whole genome shotgun (WGS) entry which is preliminary data.</text>
</comment>
<evidence type="ECO:0000313" key="2">
    <source>
        <dbReference type="Proteomes" id="UP000632498"/>
    </source>
</evidence>
<protein>
    <submittedName>
        <fullName evidence="1">Uncharacterized protein</fullName>
    </submittedName>
</protein>
<accession>A0A917C5K0</accession>
<name>A0A917C5K0_9PROT</name>
<keyword evidence="2" id="KW-1185">Reference proteome</keyword>
<organism evidence="1 2">
    <name type="scientific">Terasakiella brassicae</name>
    <dbReference type="NCBI Taxonomy" id="1634917"/>
    <lineage>
        <taxon>Bacteria</taxon>
        <taxon>Pseudomonadati</taxon>
        <taxon>Pseudomonadota</taxon>
        <taxon>Alphaproteobacteria</taxon>
        <taxon>Rhodospirillales</taxon>
        <taxon>Terasakiellaceae</taxon>
        <taxon>Terasakiella</taxon>
    </lineage>
</organism>
<gene>
    <name evidence="1" type="ORF">GCM10011332_28890</name>
</gene>
<dbReference type="Proteomes" id="UP000632498">
    <property type="component" value="Unassembled WGS sequence"/>
</dbReference>